<keyword evidence="5 7" id="KW-0472">Membrane</keyword>
<dbReference type="InterPro" id="IPR052595">
    <property type="entry name" value="LRRC69/RLP"/>
</dbReference>
<dbReference type="Gene3D" id="3.80.10.10">
    <property type="entry name" value="Ribonuclease Inhibitor"/>
    <property type="match status" value="1"/>
</dbReference>
<name>A0AAD2G742_9STRA</name>
<feature type="compositionally biased region" description="Low complexity" evidence="6">
    <location>
        <begin position="305"/>
        <end position="317"/>
    </location>
</feature>
<dbReference type="FunFam" id="3.80.10.10:FF:000400">
    <property type="entry name" value="Nuclear pore complex protein NUP107"/>
    <property type="match status" value="1"/>
</dbReference>
<feature type="compositionally biased region" description="Polar residues" evidence="6">
    <location>
        <begin position="345"/>
        <end position="359"/>
    </location>
</feature>
<evidence type="ECO:0008006" key="10">
    <source>
        <dbReference type="Google" id="ProtNLM"/>
    </source>
</evidence>
<evidence type="ECO:0000313" key="8">
    <source>
        <dbReference type="EMBL" id="CAJ1964030.1"/>
    </source>
</evidence>
<dbReference type="InterPro" id="IPR001611">
    <property type="entry name" value="Leu-rich_rpt"/>
</dbReference>
<accession>A0AAD2G742</accession>
<feature type="region of interest" description="Disordered" evidence="6">
    <location>
        <begin position="1"/>
        <end position="199"/>
    </location>
</feature>
<protein>
    <recommendedName>
        <fullName evidence="10">Leucine-rich repeat-containing N-terminal plant-type domain-containing protein</fullName>
    </recommendedName>
</protein>
<proteinExistence type="predicted"/>
<evidence type="ECO:0000256" key="3">
    <source>
        <dbReference type="ARBA" id="ARBA00022729"/>
    </source>
</evidence>
<comment type="subcellular location">
    <subcellularLocation>
        <location evidence="1">Membrane</location>
    </subcellularLocation>
</comment>
<feature type="compositionally biased region" description="Pro residues" evidence="6">
    <location>
        <begin position="500"/>
        <end position="514"/>
    </location>
</feature>
<dbReference type="PANTHER" id="PTHR48057">
    <property type="entry name" value="LEUCINE-RICH REPEAT SERINE/THREONINE-PROTEIN KINASE 1"/>
    <property type="match status" value="1"/>
</dbReference>
<feature type="compositionally biased region" description="Low complexity" evidence="6">
    <location>
        <begin position="245"/>
        <end position="265"/>
    </location>
</feature>
<feature type="compositionally biased region" description="Polar residues" evidence="6">
    <location>
        <begin position="178"/>
        <end position="190"/>
    </location>
</feature>
<keyword evidence="3" id="KW-0732">Signal</keyword>
<evidence type="ECO:0000256" key="5">
    <source>
        <dbReference type="ARBA" id="ARBA00023136"/>
    </source>
</evidence>
<evidence type="ECO:0000256" key="7">
    <source>
        <dbReference type="SAM" id="Phobius"/>
    </source>
</evidence>
<keyword evidence="9" id="KW-1185">Reference proteome</keyword>
<dbReference type="AlphaFoldDB" id="A0AAD2G742"/>
<dbReference type="Pfam" id="PF00560">
    <property type="entry name" value="LRR_1"/>
    <property type="match status" value="2"/>
</dbReference>
<comment type="caution">
    <text evidence="8">The sequence shown here is derived from an EMBL/GenBank/DDBJ whole genome shotgun (WGS) entry which is preliminary data.</text>
</comment>
<feature type="region of interest" description="Disordered" evidence="6">
    <location>
        <begin position="305"/>
        <end position="515"/>
    </location>
</feature>
<dbReference type="Proteomes" id="UP001295423">
    <property type="component" value="Unassembled WGS sequence"/>
</dbReference>
<feature type="transmembrane region" description="Helical" evidence="7">
    <location>
        <begin position="206"/>
        <end position="226"/>
    </location>
</feature>
<feature type="compositionally biased region" description="Low complexity" evidence="6">
    <location>
        <begin position="464"/>
        <end position="485"/>
    </location>
</feature>
<dbReference type="EMBL" id="CAKOGP040002169">
    <property type="protein sequence ID" value="CAJ1964030.1"/>
    <property type="molecule type" value="Genomic_DNA"/>
</dbReference>
<keyword evidence="4" id="KW-0677">Repeat</keyword>
<evidence type="ECO:0000256" key="2">
    <source>
        <dbReference type="ARBA" id="ARBA00022614"/>
    </source>
</evidence>
<evidence type="ECO:0000256" key="6">
    <source>
        <dbReference type="SAM" id="MobiDB-lite"/>
    </source>
</evidence>
<dbReference type="PRINTS" id="PR01217">
    <property type="entry name" value="PRICHEXTENSN"/>
</dbReference>
<keyword evidence="2" id="KW-0433">Leucine-rich repeat</keyword>
<feature type="region of interest" description="Disordered" evidence="6">
    <location>
        <begin position="245"/>
        <end position="284"/>
    </location>
</feature>
<feature type="compositionally biased region" description="Low complexity" evidence="6">
    <location>
        <begin position="421"/>
        <end position="433"/>
    </location>
</feature>
<gene>
    <name evidence="8" type="ORF">CYCCA115_LOCUS20437</name>
</gene>
<keyword evidence="7" id="KW-1133">Transmembrane helix</keyword>
<feature type="compositionally biased region" description="Basic and acidic residues" evidence="6">
    <location>
        <begin position="131"/>
        <end position="145"/>
    </location>
</feature>
<dbReference type="InterPro" id="IPR003591">
    <property type="entry name" value="Leu-rich_rpt_typical-subtyp"/>
</dbReference>
<organism evidence="8 9">
    <name type="scientific">Cylindrotheca closterium</name>
    <dbReference type="NCBI Taxonomy" id="2856"/>
    <lineage>
        <taxon>Eukaryota</taxon>
        <taxon>Sar</taxon>
        <taxon>Stramenopiles</taxon>
        <taxon>Ochrophyta</taxon>
        <taxon>Bacillariophyta</taxon>
        <taxon>Bacillariophyceae</taxon>
        <taxon>Bacillariophycidae</taxon>
        <taxon>Bacillariales</taxon>
        <taxon>Bacillariaceae</taxon>
        <taxon>Cylindrotheca</taxon>
    </lineage>
</organism>
<feature type="compositionally biased region" description="Polar residues" evidence="6">
    <location>
        <begin position="367"/>
        <end position="376"/>
    </location>
</feature>
<feature type="compositionally biased region" description="Polar residues" evidence="6">
    <location>
        <begin position="76"/>
        <end position="96"/>
    </location>
</feature>
<dbReference type="SUPFAM" id="SSF52058">
    <property type="entry name" value="L domain-like"/>
    <property type="match status" value="1"/>
</dbReference>
<dbReference type="InterPro" id="IPR032675">
    <property type="entry name" value="LRR_dom_sf"/>
</dbReference>
<reference evidence="8" key="1">
    <citation type="submission" date="2023-08" db="EMBL/GenBank/DDBJ databases">
        <authorList>
            <person name="Audoor S."/>
            <person name="Bilcke G."/>
        </authorList>
    </citation>
    <scope>NUCLEOTIDE SEQUENCE</scope>
</reference>
<evidence type="ECO:0000313" key="9">
    <source>
        <dbReference type="Proteomes" id="UP001295423"/>
    </source>
</evidence>
<evidence type="ECO:0000256" key="1">
    <source>
        <dbReference type="ARBA" id="ARBA00004370"/>
    </source>
</evidence>
<sequence>MNTESLVVKERSTENENGPNLSEVEFADSRTEQSPSRNDVRKEDIEISATEKEEIDTDQPFRESPVTENKEDPTKRNATIVDQQQSNKPEMYTESNDIAELGDSEPPVEQKSTEGVDLPAEEEKKDDEELVRDADQLKERAKAMVDVESPSEQAPADSHKDSTKGNAITMDETETKRNTISSDNNESPSVGQAEESRTRRGTCRNLVFSVLFLILCGGALLYFLVFNNNADTTTTSSLLNDINSGGSSDSFSPSSSPSTTLTGSTNASMSSGRPTRIPTRAPSLFPTISGVPAISDATYAVSSSQPSKLSSVSESPSIGPTVELSKRPTIRPSESPSTGSTGPSIQQSNRPTPTPTNHPSAAPSDGTLASTGTPTDHPSAAPSDATLAPTRTSTDHPSILPSEVALEPPTRAPTIRPSVAPSTTTVQPTRTPTSLPSVAPSQVTLDPTAPPVPTTSPTDLATMRPTKSPTRVPTTTPSRLPVTLPVTPPPTASPSVAPVSPRPTSPPTRPPDPIPELGVKLRNYLENDFGVGIESTNGNQAVAQLLEEARADGELPLTPKLVQRYAMINMEFALFDISASGFVDPIVRQNQRNWGALNQDECSWSGIKCNGNREVTDVKLLGKDLQGSIPSEIGMLQALTQLDLASNKLQGSLPEELYNCVSLKKLFLYQNRLTGTISDKIINLWSLTDFNLSSNRISGRIPSTMRSNGRGIYRIRTFNVYDNQMTGSVIPTLDGANLRQLYYLDLGRNRFSGILPTFLDFVRLRHLHLDHNQFSGSLGNVINSGDGRLQVLTVNDNKLTGTLPGWHTFITEMVQYTAQNNQFTTMIHRTCKLNVMETGEMPEFKSDCDVCVCGKDDQMCKNCYN</sequence>
<feature type="compositionally biased region" description="Low complexity" evidence="6">
    <location>
        <begin position="332"/>
        <end position="344"/>
    </location>
</feature>
<feature type="compositionally biased region" description="Basic and acidic residues" evidence="6">
    <location>
        <begin position="38"/>
        <end position="52"/>
    </location>
</feature>
<keyword evidence="7" id="KW-0812">Transmembrane</keyword>
<dbReference type="SMART" id="SM00369">
    <property type="entry name" value="LRR_TYP"/>
    <property type="match status" value="3"/>
</dbReference>
<dbReference type="GO" id="GO:0016020">
    <property type="term" value="C:membrane"/>
    <property type="evidence" value="ECO:0007669"/>
    <property type="project" value="UniProtKB-SubCell"/>
</dbReference>
<feature type="compositionally biased region" description="Polar residues" evidence="6">
    <location>
        <begin position="434"/>
        <end position="445"/>
    </location>
</feature>
<evidence type="ECO:0000256" key="4">
    <source>
        <dbReference type="ARBA" id="ARBA00022737"/>
    </source>
</evidence>